<dbReference type="RefSeq" id="WP_282534396.1">
    <property type="nucleotide sequence ID" value="NZ_JASCIS010000006.1"/>
</dbReference>
<evidence type="ECO:0000313" key="2">
    <source>
        <dbReference type="EMBL" id="MDI3418481.1"/>
    </source>
</evidence>
<dbReference type="EMBL" id="JASCIS010000006">
    <property type="protein sequence ID" value="MDI3418481.1"/>
    <property type="molecule type" value="Genomic_DNA"/>
</dbReference>
<feature type="domain" description="AAA+ ATPase" evidence="1">
    <location>
        <begin position="36"/>
        <end position="173"/>
    </location>
</feature>
<dbReference type="InterPro" id="IPR003593">
    <property type="entry name" value="AAA+_ATPase"/>
</dbReference>
<reference evidence="2 3" key="1">
    <citation type="submission" date="2023-05" db="EMBL/GenBank/DDBJ databases">
        <title>Draft genome sequence of Streptomyces sp. B-S-A12 isolated from a cave soil in Thailand.</title>
        <authorList>
            <person name="Chamroensaksri N."/>
            <person name="Muangham S."/>
        </authorList>
    </citation>
    <scope>NUCLEOTIDE SEQUENCE [LARGE SCALE GENOMIC DNA]</scope>
    <source>
        <strain evidence="2 3">B-S-A12</strain>
    </source>
</reference>
<dbReference type="InterPro" id="IPR027417">
    <property type="entry name" value="P-loop_NTPase"/>
</dbReference>
<name>A0ABT6SSC5_9ACTN</name>
<dbReference type="SUPFAM" id="SSF52540">
    <property type="entry name" value="P-loop containing nucleoside triphosphate hydrolases"/>
    <property type="match status" value="1"/>
</dbReference>
<dbReference type="SUPFAM" id="SSF48452">
    <property type="entry name" value="TPR-like"/>
    <property type="match status" value="1"/>
</dbReference>
<organism evidence="2 3">
    <name type="scientific">Streptomyces luteolus</name>
    <dbReference type="NCBI Taxonomy" id="3043615"/>
    <lineage>
        <taxon>Bacteria</taxon>
        <taxon>Bacillati</taxon>
        <taxon>Actinomycetota</taxon>
        <taxon>Actinomycetes</taxon>
        <taxon>Kitasatosporales</taxon>
        <taxon>Streptomycetaceae</taxon>
        <taxon>Streptomyces</taxon>
    </lineage>
</organism>
<protein>
    <recommendedName>
        <fullName evidence="1">AAA+ ATPase domain-containing protein</fullName>
    </recommendedName>
</protein>
<gene>
    <name evidence="2" type="ORF">QIT00_07880</name>
</gene>
<dbReference type="SMART" id="SM00382">
    <property type="entry name" value="AAA"/>
    <property type="match status" value="1"/>
</dbReference>
<comment type="caution">
    <text evidence="2">The sequence shown here is derived from an EMBL/GenBank/DDBJ whole genome shotgun (WGS) entry which is preliminary data.</text>
</comment>
<dbReference type="PANTHER" id="PTHR47691">
    <property type="entry name" value="REGULATOR-RELATED"/>
    <property type="match status" value="1"/>
</dbReference>
<evidence type="ECO:0000313" key="3">
    <source>
        <dbReference type="Proteomes" id="UP001237105"/>
    </source>
</evidence>
<evidence type="ECO:0000259" key="1">
    <source>
        <dbReference type="SMART" id="SM00382"/>
    </source>
</evidence>
<accession>A0ABT6SSC5</accession>
<dbReference type="Gene3D" id="3.40.50.300">
    <property type="entry name" value="P-loop containing nucleotide triphosphate hydrolases"/>
    <property type="match status" value="1"/>
</dbReference>
<sequence length="682" mass="75684">MRVELPPEPVYFVNRDQEKARAFRAVEEWRGRGRGRPLILALRGPAGLGKTELAGVLARKHLERFPDGVLSVDLDDFRLRGGLDPGEVLEQLLRSLGVEPALVETQFKARCKQYWSLTRERRLILVVDNVRYASELDPLLPASGDCVVIAASHGPLPELAGGAVDLPLPPLCEKAATELLEAIVKEARPTADREEVRALVRLCEGLPMALHVTGKWVRASPLRPLPRLVKELEGEFGERGVEGVEQLWNTVYEDLSPPAALLYRLLPYHPAGTFTAASATALLGLGADVCEVALEELDRVGFLDLRRAVREGLAFRLPGPLRAHALRRSRRDATETEVAEARSRVLRWFVRQAQRADLYAAGKRLTVVDPYEEVPDAPDVPLEDPRAAQGEERSERAARAARWLYEERHALFACVRTAGAYGMDAEVVALSEPLWTYALDHPYQPEVVEAFRLAVEAAVRDGGNAAWIARTRCQLARPLWESGRFEEAGRELDAATAALRLLGEGAGDRKLTASVIEFRGMLSGARGEWAAAVADFGRSRDIHRTLPASDYGVLLLTYRMGEARWKLGETEAAYELLTDAYARAVELKRERMTGRTAFALAGVVRDRRRTDEEPEARVRRNGRARELYEQALASARSRRSGFDQARIHDVLAALAEEDGRDADAAENREAALAIRRRNGLAE</sequence>
<dbReference type="PRINTS" id="PR00364">
    <property type="entry name" value="DISEASERSIST"/>
</dbReference>
<keyword evidence="3" id="KW-1185">Reference proteome</keyword>
<dbReference type="InterPro" id="IPR011990">
    <property type="entry name" value="TPR-like_helical_dom_sf"/>
</dbReference>
<dbReference type="PANTHER" id="PTHR47691:SF3">
    <property type="entry name" value="HTH-TYPE TRANSCRIPTIONAL REGULATOR RV0890C-RELATED"/>
    <property type="match status" value="1"/>
</dbReference>
<dbReference type="Proteomes" id="UP001237105">
    <property type="component" value="Unassembled WGS sequence"/>
</dbReference>
<proteinExistence type="predicted"/>
<dbReference type="Gene3D" id="1.25.40.10">
    <property type="entry name" value="Tetratricopeptide repeat domain"/>
    <property type="match status" value="1"/>
</dbReference>